<dbReference type="InterPro" id="IPR036390">
    <property type="entry name" value="WH_DNA-bd_sf"/>
</dbReference>
<evidence type="ECO:0000313" key="5">
    <source>
        <dbReference type="Proteomes" id="UP000430232"/>
    </source>
</evidence>
<dbReference type="InterPro" id="IPR036388">
    <property type="entry name" value="WH-like_DNA-bd_sf"/>
</dbReference>
<evidence type="ECO:0000256" key="1">
    <source>
        <dbReference type="ARBA" id="ARBA00038283"/>
    </source>
</evidence>
<dbReference type="GeneID" id="99788134"/>
<dbReference type="RefSeq" id="WP_151062654.1">
    <property type="nucleotide sequence ID" value="NZ_CABVPL010000004.1"/>
</dbReference>
<dbReference type="InterPro" id="IPR000525">
    <property type="entry name" value="Initiator_Rep_WH1"/>
</dbReference>
<dbReference type="GO" id="GO:0006270">
    <property type="term" value="P:DNA replication initiation"/>
    <property type="evidence" value="ECO:0007669"/>
    <property type="project" value="InterPro"/>
</dbReference>
<evidence type="ECO:0000259" key="2">
    <source>
        <dbReference type="Pfam" id="PF01051"/>
    </source>
</evidence>
<dbReference type="EMBL" id="VZOJ01000002">
    <property type="protein sequence ID" value="KAB0644648.1"/>
    <property type="molecule type" value="Genomic_DNA"/>
</dbReference>
<dbReference type="EMBL" id="CABVPL010000004">
    <property type="protein sequence ID" value="VWB21949.1"/>
    <property type="molecule type" value="Genomic_DNA"/>
</dbReference>
<dbReference type="OrthoDB" id="9122127at2"/>
<feature type="domain" description="Initiator Rep protein WH1" evidence="2">
    <location>
        <begin position="42"/>
        <end position="198"/>
    </location>
</feature>
<evidence type="ECO:0000313" key="6">
    <source>
        <dbReference type="Proteomes" id="UP000494222"/>
    </source>
</evidence>
<evidence type="ECO:0000313" key="4">
    <source>
        <dbReference type="EMBL" id="VWB21949.1"/>
    </source>
</evidence>
<proteinExistence type="inferred from homology"/>
<dbReference type="Pfam" id="PF01051">
    <property type="entry name" value="Rep3_N"/>
    <property type="match status" value="1"/>
</dbReference>
<reference evidence="4 6" key="2">
    <citation type="submission" date="2019-09" db="EMBL/GenBank/DDBJ databases">
        <authorList>
            <person name="Depoorter E."/>
        </authorList>
    </citation>
    <scope>NUCLEOTIDE SEQUENCE [LARGE SCALE GENOMIC DNA]</scope>
    <source>
        <strain evidence="4">LMG 24064</strain>
    </source>
</reference>
<protein>
    <submittedName>
        <fullName evidence="3">Replication initiation protein</fullName>
    </submittedName>
</protein>
<dbReference type="SUPFAM" id="SSF46785">
    <property type="entry name" value="Winged helix' DNA-binding domain"/>
    <property type="match status" value="2"/>
</dbReference>
<dbReference type="Gene3D" id="1.10.10.10">
    <property type="entry name" value="Winged helix-like DNA-binding domain superfamily/Winged helix DNA-binding domain"/>
    <property type="match status" value="2"/>
</dbReference>
<dbReference type="Proteomes" id="UP000494222">
    <property type="component" value="Unassembled WGS sequence"/>
</dbReference>
<reference evidence="3 5" key="1">
    <citation type="submission" date="2019-09" db="EMBL/GenBank/DDBJ databases">
        <title>Draft genome sequences of 48 bacterial type strains from the CCUG.</title>
        <authorList>
            <person name="Tunovic T."/>
            <person name="Pineiro-Iglesias B."/>
            <person name="Unosson C."/>
            <person name="Inganas E."/>
            <person name="Ohlen M."/>
            <person name="Cardew S."/>
            <person name="Jensie-Markopoulos S."/>
            <person name="Salva-Serra F."/>
            <person name="Jaen-Luchoro D."/>
            <person name="Karlsson R."/>
            <person name="Svensson-Stadler L."/>
            <person name="Chun J."/>
            <person name="Moore E."/>
        </authorList>
    </citation>
    <scope>NUCLEOTIDE SEQUENCE [LARGE SCALE GENOMIC DNA]</scope>
    <source>
        <strain evidence="3 5">CCUG 54555</strain>
    </source>
</reference>
<accession>A0A6H9TA21</accession>
<dbReference type="Proteomes" id="UP000430232">
    <property type="component" value="Unassembled WGS sequence"/>
</dbReference>
<name>A0A6H9TA21_9BURK</name>
<gene>
    <name evidence="4" type="primary">repE</name>
    <name evidence="4" type="ORF">BLA24064_00865</name>
    <name evidence="3" type="ORF">F7R21_02290</name>
</gene>
<keyword evidence="5" id="KW-1185">Reference proteome</keyword>
<comment type="similarity">
    <text evidence="1">Belongs to the initiator RepB protein family.</text>
</comment>
<organism evidence="3 5">
    <name type="scientific">Burkholderia latens</name>
    <dbReference type="NCBI Taxonomy" id="488446"/>
    <lineage>
        <taxon>Bacteria</taxon>
        <taxon>Pseudomonadati</taxon>
        <taxon>Pseudomonadota</taxon>
        <taxon>Betaproteobacteria</taxon>
        <taxon>Burkholderiales</taxon>
        <taxon>Burkholderiaceae</taxon>
        <taxon>Burkholderia</taxon>
        <taxon>Burkholderia cepacia complex</taxon>
    </lineage>
</organism>
<evidence type="ECO:0000313" key="3">
    <source>
        <dbReference type="EMBL" id="KAB0644648.1"/>
    </source>
</evidence>
<sequence length="293" mass="33042">MNKKAKNQSEPAQVEIVEIEPLKIEPLDEPPLDGDGRVRGTVAMSRALVNAQQGLTLNEKRVMMAALRCIDSKKSPYLHGKGNGYVSVRVRADEFAALAALAPRSGEKQATAAYEGLKEGCASLQKRQLTYMDGPRKVVLNWVWKAVYHEREGWAEVSFSPDLTPHIFMLQRRFVSYQLEFARGLQSLYSWRLLELLMRERDRGRLLITLEDFRHVLEIPATYRFADIKRRVIETAVNELNAKADLVISWTPVKLGRAVNSLDFKFIQNPQSRLALDGELPFEESSAAATAGS</sequence>
<dbReference type="GO" id="GO:0003887">
    <property type="term" value="F:DNA-directed DNA polymerase activity"/>
    <property type="evidence" value="ECO:0007669"/>
    <property type="project" value="InterPro"/>
</dbReference>
<dbReference type="AlphaFoldDB" id="A0A6H9TA21"/>
<dbReference type="Pfam" id="PF21205">
    <property type="entry name" value="Rep3_C"/>
    <property type="match status" value="1"/>
</dbReference>